<dbReference type="EMBL" id="SPLM01000109">
    <property type="protein sequence ID" value="TMW59548.1"/>
    <property type="molecule type" value="Genomic_DNA"/>
</dbReference>
<dbReference type="GO" id="GO:0015293">
    <property type="term" value="F:symporter activity"/>
    <property type="evidence" value="ECO:0007669"/>
    <property type="project" value="UniProtKB-KW"/>
</dbReference>
<feature type="transmembrane region" description="Helical" evidence="7">
    <location>
        <begin position="197"/>
        <end position="219"/>
    </location>
</feature>
<dbReference type="InterPro" id="IPR036458">
    <property type="entry name" value="Na:dicarbo_symporter_sf"/>
</dbReference>
<feature type="transmembrane region" description="Helical" evidence="7">
    <location>
        <begin position="166"/>
        <end position="185"/>
    </location>
</feature>
<evidence type="ECO:0000256" key="4">
    <source>
        <dbReference type="ARBA" id="ARBA00022692"/>
    </source>
</evidence>
<keyword evidence="9" id="KW-1185">Reference proteome</keyword>
<evidence type="ECO:0000256" key="5">
    <source>
        <dbReference type="ARBA" id="ARBA00022989"/>
    </source>
</evidence>
<sequence>MVVATVIGIFIAKSYTTPPGGISRSHNPLFRLFTHIHASLFTMNEWVQSIALVATVPILIGAIIEISNMDETFRMGMYHIIVLFTVVGMQSFIIVPVLYCVVVRENPFVWVWQMLAPIGYGMVFSRQFLPLGHATKAALRTKKISPALFGNVFPLLSMMQRSTLTIGYPTAVMAVAAYSGCHIGMSPTVYLKIVGLTFSLSFGGTMLAFHEMAVFLMMWHSFCSNEDVPPVAVVLAGLGIVNFRVTSMFSVMVNSMLVRMISHVCERGSFQIPHDSGHETSEEQIARM</sequence>
<keyword evidence="6 7" id="KW-0472">Membrane</keyword>
<keyword evidence="3" id="KW-1003">Cell membrane</keyword>
<comment type="subcellular location">
    <subcellularLocation>
        <location evidence="1">Cell membrane</location>
        <topology evidence="1">Multi-pass membrane protein</topology>
    </subcellularLocation>
</comment>
<dbReference type="InterPro" id="IPR001991">
    <property type="entry name" value="Na-dicarboxylate_symporter"/>
</dbReference>
<dbReference type="OrthoDB" id="5877963at2759"/>
<feature type="transmembrane region" description="Helical" evidence="7">
    <location>
        <begin position="231"/>
        <end position="253"/>
    </location>
</feature>
<comment type="caution">
    <text evidence="8">The sequence shown here is derived from an EMBL/GenBank/DDBJ whole genome shotgun (WGS) entry which is preliminary data.</text>
</comment>
<organism evidence="8 9">
    <name type="scientific">Pythium oligandrum</name>
    <name type="common">Mycoparasitic fungus</name>
    <dbReference type="NCBI Taxonomy" id="41045"/>
    <lineage>
        <taxon>Eukaryota</taxon>
        <taxon>Sar</taxon>
        <taxon>Stramenopiles</taxon>
        <taxon>Oomycota</taxon>
        <taxon>Peronosporomycetes</taxon>
        <taxon>Pythiales</taxon>
        <taxon>Pythiaceae</taxon>
        <taxon>Pythium</taxon>
    </lineage>
</organism>
<dbReference type="Proteomes" id="UP000794436">
    <property type="component" value="Unassembled WGS sequence"/>
</dbReference>
<evidence type="ECO:0000256" key="7">
    <source>
        <dbReference type="SAM" id="Phobius"/>
    </source>
</evidence>
<dbReference type="PANTHER" id="PTHR42865">
    <property type="entry name" value="PROTON/GLUTAMATE-ASPARTATE SYMPORTER"/>
    <property type="match status" value="1"/>
</dbReference>
<proteinExistence type="predicted"/>
<evidence type="ECO:0000256" key="1">
    <source>
        <dbReference type="ARBA" id="ARBA00004651"/>
    </source>
</evidence>
<gene>
    <name evidence="8" type="ORF">Poli38472_004617</name>
</gene>
<protein>
    <submittedName>
        <fullName evidence="8">Uncharacterized protein</fullName>
    </submittedName>
</protein>
<keyword evidence="2" id="KW-0813">Transport</keyword>
<feature type="transmembrane region" description="Helical" evidence="7">
    <location>
        <begin position="111"/>
        <end position="132"/>
    </location>
</feature>
<name>A0A8K1FIA6_PYTOL</name>
<evidence type="ECO:0000256" key="6">
    <source>
        <dbReference type="ARBA" id="ARBA00023136"/>
    </source>
</evidence>
<dbReference type="GO" id="GO:0005886">
    <property type="term" value="C:plasma membrane"/>
    <property type="evidence" value="ECO:0007669"/>
    <property type="project" value="UniProtKB-SubCell"/>
</dbReference>
<dbReference type="Gene3D" id="1.10.3860.10">
    <property type="entry name" value="Sodium:dicarboxylate symporter"/>
    <property type="match status" value="1"/>
</dbReference>
<keyword evidence="4 7" id="KW-0812">Transmembrane</keyword>
<feature type="transmembrane region" description="Helical" evidence="7">
    <location>
        <begin position="76"/>
        <end position="99"/>
    </location>
</feature>
<dbReference type="AlphaFoldDB" id="A0A8K1FIA6"/>
<evidence type="ECO:0000313" key="9">
    <source>
        <dbReference type="Proteomes" id="UP000794436"/>
    </source>
</evidence>
<dbReference type="PANTHER" id="PTHR42865:SF7">
    <property type="entry name" value="PROTON_GLUTAMATE-ASPARTATE SYMPORTER"/>
    <property type="match status" value="1"/>
</dbReference>
<evidence type="ECO:0000313" key="8">
    <source>
        <dbReference type="EMBL" id="TMW59548.1"/>
    </source>
</evidence>
<evidence type="ECO:0000256" key="2">
    <source>
        <dbReference type="ARBA" id="ARBA00022448"/>
    </source>
</evidence>
<feature type="transmembrane region" description="Helical" evidence="7">
    <location>
        <begin position="46"/>
        <end position="64"/>
    </location>
</feature>
<keyword evidence="5 7" id="KW-1133">Transmembrane helix</keyword>
<evidence type="ECO:0000256" key="3">
    <source>
        <dbReference type="ARBA" id="ARBA00022475"/>
    </source>
</evidence>
<reference evidence="8" key="1">
    <citation type="submission" date="2019-03" db="EMBL/GenBank/DDBJ databases">
        <title>Long read genome sequence of the mycoparasitic Pythium oligandrum ATCC 38472 isolated from sugarbeet rhizosphere.</title>
        <authorList>
            <person name="Gaulin E."/>
        </authorList>
    </citation>
    <scope>NUCLEOTIDE SEQUENCE</scope>
    <source>
        <strain evidence="8">ATCC 38472_TT</strain>
    </source>
</reference>
<accession>A0A8K1FIA6</accession>